<accession>A0AAF0IIS8</accession>
<dbReference type="GO" id="GO:0016491">
    <property type="term" value="F:oxidoreductase activity"/>
    <property type="evidence" value="ECO:0007669"/>
    <property type="project" value="UniProtKB-KW"/>
</dbReference>
<dbReference type="CDD" id="cd05259">
    <property type="entry name" value="PCBER_SDR_a"/>
    <property type="match status" value="1"/>
</dbReference>
<keyword evidence="2" id="KW-0521">NADP</keyword>
<dbReference type="InterPro" id="IPR051609">
    <property type="entry name" value="NmrA/Isoflavone_reductase-like"/>
</dbReference>
<dbReference type="Pfam" id="PF05368">
    <property type="entry name" value="NmrA"/>
    <property type="match status" value="1"/>
</dbReference>
<dbReference type="InterPro" id="IPR045312">
    <property type="entry name" value="PCBER-like"/>
</dbReference>
<dbReference type="Proteomes" id="UP001219355">
    <property type="component" value="Chromosome 3"/>
</dbReference>
<evidence type="ECO:0000259" key="4">
    <source>
        <dbReference type="Pfam" id="PF05368"/>
    </source>
</evidence>
<proteinExistence type="inferred from homology"/>
<keyword evidence="6" id="KW-1185">Reference proteome</keyword>
<dbReference type="InterPro" id="IPR036291">
    <property type="entry name" value="NAD(P)-bd_dom_sf"/>
</dbReference>
<gene>
    <name evidence="5" type="ORF">PRK78_004639</name>
</gene>
<dbReference type="AlphaFoldDB" id="A0AAF0IIS8"/>
<evidence type="ECO:0000313" key="5">
    <source>
        <dbReference type="EMBL" id="WEW59170.1"/>
    </source>
</evidence>
<dbReference type="PANTHER" id="PTHR47706:SF4">
    <property type="entry name" value="NMRA-LIKE DOMAIN-CONTAINING PROTEIN"/>
    <property type="match status" value="1"/>
</dbReference>
<dbReference type="SUPFAM" id="SSF51735">
    <property type="entry name" value="NAD(P)-binding Rossmann-fold domains"/>
    <property type="match status" value="1"/>
</dbReference>
<keyword evidence="3" id="KW-0560">Oxidoreductase</keyword>
<dbReference type="EMBL" id="CP120629">
    <property type="protein sequence ID" value="WEW59170.1"/>
    <property type="molecule type" value="Genomic_DNA"/>
</dbReference>
<protein>
    <recommendedName>
        <fullName evidence="4">NmrA-like domain-containing protein</fullName>
    </recommendedName>
</protein>
<dbReference type="Gene3D" id="3.40.50.720">
    <property type="entry name" value="NAD(P)-binding Rossmann-like Domain"/>
    <property type="match status" value="1"/>
</dbReference>
<organism evidence="5 6">
    <name type="scientific">Emydomyces testavorans</name>
    <dbReference type="NCBI Taxonomy" id="2070801"/>
    <lineage>
        <taxon>Eukaryota</taxon>
        <taxon>Fungi</taxon>
        <taxon>Dikarya</taxon>
        <taxon>Ascomycota</taxon>
        <taxon>Pezizomycotina</taxon>
        <taxon>Eurotiomycetes</taxon>
        <taxon>Eurotiomycetidae</taxon>
        <taxon>Onygenales</taxon>
        <taxon>Nannizziopsiaceae</taxon>
        <taxon>Emydomyces</taxon>
    </lineage>
</organism>
<dbReference type="PANTHER" id="PTHR47706">
    <property type="entry name" value="NMRA-LIKE FAMILY PROTEIN"/>
    <property type="match status" value="1"/>
</dbReference>
<dbReference type="Gene3D" id="3.90.25.10">
    <property type="entry name" value="UDP-galactose 4-epimerase, domain 1"/>
    <property type="match status" value="1"/>
</dbReference>
<name>A0AAF0IIS8_9EURO</name>
<evidence type="ECO:0000256" key="2">
    <source>
        <dbReference type="ARBA" id="ARBA00022857"/>
    </source>
</evidence>
<sequence>MVHIVIAGGAGNVGREVVEELASQGKHEVTVFALPGESPQFTNPKIAVRNVDYQDQEGLIDALKGVDTVLSFVSSDPDNQTQKALVDACVAAGVKRFAPSEWALRSDSSLPDQQFKRDMHKYLQEINAERPVLEYTLFEPGLFMNYLAYPYKTTKYLHNSPLFMSLEEKQAIKVDDGEDWHVYTDIQDVAKVVARAIDYPGKWPEIGGMVGERIQMKSLIKLVESVLGEPLTVHTVKRADLEKGEAQLPWLPPFSHPKVPAELREALAQRMYPQFLLAGVHGDLDVDATWNTLLPDYKFTSIEALLRKGLSQRD</sequence>
<evidence type="ECO:0000313" key="6">
    <source>
        <dbReference type="Proteomes" id="UP001219355"/>
    </source>
</evidence>
<feature type="domain" description="NmrA-like" evidence="4">
    <location>
        <begin position="4"/>
        <end position="243"/>
    </location>
</feature>
<evidence type="ECO:0000256" key="3">
    <source>
        <dbReference type="ARBA" id="ARBA00023002"/>
    </source>
</evidence>
<evidence type="ECO:0000256" key="1">
    <source>
        <dbReference type="ARBA" id="ARBA00005725"/>
    </source>
</evidence>
<comment type="similarity">
    <text evidence="1">Belongs to the NmrA-type oxidoreductase family. Isoflavone reductase subfamily.</text>
</comment>
<dbReference type="InterPro" id="IPR008030">
    <property type="entry name" value="NmrA-like"/>
</dbReference>
<reference evidence="5" key="1">
    <citation type="submission" date="2023-03" db="EMBL/GenBank/DDBJ databases">
        <title>Emydomyces testavorans Genome Sequence.</title>
        <authorList>
            <person name="Hoyer L."/>
        </authorList>
    </citation>
    <scope>NUCLEOTIDE SEQUENCE</scope>
    <source>
        <strain evidence="5">16-2883</strain>
    </source>
</reference>